<dbReference type="EMBL" id="ADKM02000100">
    <property type="protein sequence ID" value="EGC02275.1"/>
    <property type="molecule type" value="Genomic_DNA"/>
</dbReference>
<dbReference type="PANTHER" id="PTHR10458:SF22">
    <property type="entry name" value="PEPTIDE DEFORMYLASE"/>
    <property type="match status" value="1"/>
</dbReference>
<name>E9SEQ4_RUMAL</name>
<evidence type="ECO:0000313" key="4">
    <source>
        <dbReference type="EMBL" id="EGC02275.1"/>
    </source>
</evidence>
<evidence type="ECO:0000256" key="2">
    <source>
        <dbReference type="ARBA" id="ARBA00023004"/>
    </source>
</evidence>
<accession>E9SEQ4</accession>
<comment type="cofactor">
    <cofactor evidence="3">
        <name>Fe(2+)</name>
        <dbReference type="ChEBI" id="CHEBI:29033"/>
    </cofactor>
    <text evidence="3">Binds 1 Fe(2+) ion.</text>
</comment>
<dbReference type="RefSeq" id="WP_002851258.1">
    <property type="nucleotide sequence ID" value="NZ_ADKM02000100.1"/>
</dbReference>
<evidence type="ECO:0000256" key="1">
    <source>
        <dbReference type="ARBA" id="ARBA00010759"/>
    </source>
</evidence>
<feature type="binding site" evidence="3">
    <location>
        <position position="132"/>
    </location>
    <ligand>
        <name>Fe cation</name>
        <dbReference type="ChEBI" id="CHEBI:24875"/>
    </ligand>
</feature>
<dbReference type="AlphaFoldDB" id="E9SEQ4"/>
<organism evidence="4 5">
    <name type="scientific">Ruminococcus albus 8</name>
    <dbReference type="NCBI Taxonomy" id="246199"/>
    <lineage>
        <taxon>Bacteria</taxon>
        <taxon>Bacillati</taxon>
        <taxon>Bacillota</taxon>
        <taxon>Clostridia</taxon>
        <taxon>Eubacteriales</taxon>
        <taxon>Oscillospiraceae</taxon>
        <taxon>Ruminococcus</taxon>
    </lineage>
</organism>
<dbReference type="STRING" id="246199.CUS_5813"/>
<comment type="similarity">
    <text evidence="1 3">Belongs to the polypeptide deformylase family.</text>
</comment>
<protein>
    <recommendedName>
        <fullName evidence="3">Peptide deformylase</fullName>
        <shortName evidence="3">PDF</shortName>
        <ecNumber evidence="3">3.5.1.88</ecNumber>
    </recommendedName>
    <alternativeName>
        <fullName evidence="3">Polypeptide deformylase</fullName>
    </alternativeName>
</protein>
<dbReference type="CDD" id="cd00487">
    <property type="entry name" value="Pep_deformylase"/>
    <property type="match status" value="1"/>
</dbReference>
<comment type="function">
    <text evidence="3">Removes the formyl group from the N-terminal Met of newly synthesized proteins. Requires at least a dipeptide for an efficient rate of reaction. N-terminal L-methionine is a prerequisite for activity but the enzyme has broad specificity at other positions.</text>
</comment>
<comment type="catalytic activity">
    <reaction evidence="3">
        <text>N-terminal N-formyl-L-methionyl-[peptide] + H2O = N-terminal L-methionyl-[peptide] + formate</text>
        <dbReference type="Rhea" id="RHEA:24420"/>
        <dbReference type="Rhea" id="RHEA-COMP:10639"/>
        <dbReference type="Rhea" id="RHEA-COMP:10640"/>
        <dbReference type="ChEBI" id="CHEBI:15377"/>
        <dbReference type="ChEBI" id="CHEBI:15740"/>
        <dbReference type="ChEBI" id="CHEBI:49298"/>
        <dbReference type="ChEBI" id="CHEBI:64731"/>
        <dbReference type="EC" id="3.5.1.88"/>
    </reaction>
</comment>
<dbReference type="OrthoDB" id="9784988at2"/>
<reference evidence="4 5" key="1">
    <citation type="submission" date="2011-02" db="EMBL/GenBank/DDBJ databases">
        <authorList>
            <person name="Nelson K.E."/>
            <person name="Sutton G."/>
            <person name="Torralba M."/>
            <person name="Durkin S."/>
            <person name="Harkins D."/>
            <person name="Montgomery R."/>
            <person name="Ziemer C."/>
            <person name="Klaassens E."/>
            <person name="Ocuiv P."/>
            <person name="Morrison M."/>
        </authorList>
    </citation>
    <scope>NUCLEOTIDE SEQUENCE [LARGE SCALE GENOMIC DNA]</scope>
    <source>
        <strain evidence="4 5">8</strain>
    </source>
</reference>
<keyword evidence="5" id="KW-1185">Reference proteome</keyword>
<dbReference type="PIRSF" id="PIRSF004749">
    <property type="entry name" value="Pep_def"/>
    <property type="match status" value="1"/>
</dbReference>
<dbReference type="GO" id="GO:0046872">
    <property type="term" value="F:metal ion binding"/>
    <property type="evidence" value="ECO:0007669"/>
    <property type="project" value="UniProtKB-KW"/>
</dbReference>
<feature type="binding site" evidence="3">
    <location>
        <position position="136"/>
    </location>
    <ligand>
        <name>Fe cation</name>
        <dbReference type="ChEBI" id="CHEBI:24875"/>
    </ligand>
</feature>
<keyword evidence="3" id="KW-0479">Metal-binding</keyword>
<keyword evidence="3" id="KW-0648">Protein biosynthesis</keyword>
<evidence type="ECO:0000256" key="3">
    <source>
        <dbReference type="HAMAP-Rule" id="MF_00163"/>
    </source>
</evidence>
<comment type="caution">
    <text evidence="4">The sequence shown here is derived from an EMBL/GenBank/DDBJ whole genome shotgun (WGS) entry which is preliminary data.</text>
</comment>
<feature type="active site" evidence="3">
    <location>
        <position position="133"/>
    </location>
</feature>
<feature type="binding site" evidence="3">
    <location>
        <position position="90"/>
    </location>
    <ligand>
        <name>Fe cation</name>
        <dbReference type="ChEBI" id="CHEBI:24875"/>
    </ligand>
</feature>
<dbReference type="NCBIfam" id="TIGR00079">
    <property type="entry name" value="pept_deformyl"/>
    <property type="match status" value="1"/>
</dbReference>
<sequence length="155" mass="17924">MAVRKILNKSDETLHKKCKPVEKFDEKLWTWLDDMRETLAQANGVGLAAPQVAILRRFCIIDVGDGKVYELINPEITWKSEETQYVLEGCLSCPNEWGYVTRPKSVKFKAQDRNGEWYEMEVSDLFAQAVCHETAHLDGHLFTEIIEEYAEVQEQ</sequence>
<dbReference type="NCBIfam" id="NF001159">
    <property type="entry name" value="PRK00150.1-3"/>
    <property type="match status" value="1"/>
</dbReference>
<dbReference type="PRINTS" id="PR01576">
    <property type="entry name" value="PDEFORMYLASE"/>
</dbReference>
<dbReference type="PANTHER" id="PTHR10458">
    <property type="entry name" value="PEPTIDE DEFORMYLASE"/>
    <property type="match status" value="1"/>
</dbReference>
<dbReference type="SUPFAM" id="SSF56420">
    <property type="entry name" value="Peptide deformylase"/>
    <property type="match status" value="1"/>
</dbReference>
<dbReference type="InterPro" id="IPR023635">
    <property type="entry name" value="Peptide_deformylase"/>
</dbReference>
<dbReference type="InterPro" id="IPR036821">
    <property type="entry name" value="Peptide_deformylase_sf"/>
</dbReference>
<dbReference type="EC" id="3.5.1.88" evidence="3"/>
<keyword evidence="2 3" id="KW-0408">Iron</keyword>
<dbReference type="Pfam" id="PF01327">
    <property type="entry name" value="Pep_deformylase"/>
    <property type="match status" value="1"/>
</dbReference>
<dbReference type="GO" id="GO:0006412">
    <property type="term" value="P:translation"/>
    <property type="evidence" value="ECO:0007669"/>
    <property type="project" value="UniProtKB-UniRule"/>
</dbReference>
<dbReference type="HAMAP" id="MF_00163">
    <property type="entry name" value="Pep_deformylase"/>
    <property type="match status" value="1"/>
</dbReference>
<gene>
    <name evidence="3 4" type="primary">def</name>
    <name evidence="4" type="ORF">CUS_5813</name>
</gene>
<dbReference type="Proteomes" id="UP000004259">
    <property type="component" value="Unassembled WGS sequence"/>
</dbReference>
<dbReference type="eggNOG" id="COG0242">
    <property type="taxonomic scope" value="Bacteria"/>
</dbReference>
<dbReference type="GO" id="GO:0042586">
    <property type="term" value="F:peptide deformylase activity"/>
    <property type="evidence" value="ECO:0007669"/>
    <property type="project" value="UniProtKB-UniRule"/>
</dbReference>
<proteinExistence type="inferred from homology"/>
<dbReference type="Gene3D" id="3.90.45.10">
    <property type="entry name" value="Peptide deformylase"/>
    <property type="match status" value="1"/>
</dbReference>
<evidence type="ECO:0000313" key="5">
    <source>
        <dbReference type="Proteomes" id="UP000004259"/>
    </source>
</evidence>
<keyword evidence="3 4" id="KW-0378">Hydrolase</keyword>